<accession>A0A0K6I4I3</accession>
<gene>
    <name evidence="2" type="ORF">Ga0061067_10945</name>
</gene>
<evidence type="ECO:0000313" key="2">
    <source>
        <dbReference type="EMBL" id="CUA98187.1"/>
    </source>
</evidence>
<feature type="domain" description="Acyclic terpene utilisation N-terminal" evidence="1">
    <location>
        <begin position="65"/>
        <end position="398"/>
    </location>
</feature>
<keyword evidence="3" id="KW-1185">Reference proteome</keyword>
<dbReference type="Proteomes" id="UP000183900">
    <property type="component" value="Unassembled WGS sequence"/>
</dbReference>
<organism evidence="2 3">
    <name type="scientific">Pannonibacter indicus</name>
    <dbReference type="NCBI Taxonomy" id="466044"/>
    <lineage>
        <taxon>Bacteria</taxon>
        <taxon>Pseudomonadati</taxon>
        <taxon>Pseudomonadota</taxon>
        <taxon>Alphaproteobacteria</taxon>
        <taxon>Hyphomicrobiales</taxon>
        <taxon>Stappiaceae</taxon>
        <taxon>Pannonibacter</taxon>
    </lineage>
</organism>
<dbReference type="AlphaFoldDB" id="A0A0K6I4I3"/>
<evidence type="ECO:0000259" key="1">
    <source>
        <dbReference type="Pfam" id="PF07287"/>
    </source>
</evidence>
<sequence length="450" mass="48481">MTTRVLVPSGVLGLGFDREALARGVRLRPDIICIDGGSTDSGPFSLGAGVSKYSRAATKAEWRELMKARAEAGVPLVIGTAGTCGADATVDWMYEITCELAAELGQSLKIARVYSSQPKERILKALAEGRIQPLTPAPEISADLIGSLSNIVALAGAEQIQAALETGADIVIAGRTTDTATICALPLARGEHPGGAWHGAKIAECGALCSTNPTSGVIMVDFDKDGFTVEPLADNAACTPHSVSAHMLYENSDPYQLYEPGGYLDVRGSRYTALDERRVRVEGSRWVEGQYTVKLEGARVAGYQTTIMAILRNDRYVREARAWVERLTGFLTREIRSRMGLEPGAYDLQFRLIGVDSALGAMENRKGDPVEIGVLGIVTAETQAVASEIGKLINPFVLHYPLTDNEELPTFAFPYSPAQSDRGALYEFALNHVLELDDPMSAFRIDVTEI</sequence>
<reference evidence="3" key="1">
    <citation type="submission" date="2015-08" db="EMBL/GenBank/DDBJ databases">
        <authorList>
            <person name="Varghese N."/>
        </authorList>
    </citation>
    <scope>NUCLEOTIDE SEQUENCE [LARGE SCALE GENOMIC DNA]</scope>
    <source>
        <strain evidence="3">DSM 23407</strain>
    </source>
</reference>
<evidence type="ECO:0000313" key="3">
    <source>
        <dbReference type="Proteomes" id="UP000183900"/>
    </source>
</evidence>
<dbReference type="RefSeq" id="WP_055456274.1">
    <property type="nucleotide sequence ID" value="NZ_CYHE01000009.1"/>
</dbReference>
<dbReference type="OrthoDB" id="9763456at2"/>
<dbReference type="Pfam" id="PF07287">
    <property type="entry name" value="AtuA"/>
    <property type="match status" value="1"/>
</dbReference>
<protein>
    <recommendedName>
        <fullName evidence="1">Acyclic terpene utilisation N-terminal domain-containing protein</fullName>
    </recommendedName>
</protein>
<dbReference type="EMBL" id="CYHE01000009">
    <property type="protein sequence ID" value="CUA98187.1"/>
    <property type="molecule type" value="Genomic_DNA"/>
</dbReference>
<dbReference type="InterPro" id="IPR010839">
    <property type="entry name" value="AtuA_N"/>
</dbReference>
<name>A0A0K6I4I3_9HYPH</name>
<proteinExistence type="predicted"/>